<dbReference type="SUPFAM" id="SSF56281">
    <property type="entry name" value="Metallo-hydrolase/oxidoreductase"/>
    <property type="match status" value="1"/>
</dbReference>
<comment type="caution">
    <text evidence="1">The sequence shown here is derived from an EMBL/GenBank/DDBJ whole genome shotgun (WGS) entry which is preliminary data.</text>
</comment>
<accession>A0A8J4AV51</accession>
<gene>
    <name evidence="1" type="ORF">Vafri_4623</name>
</gene>
<dbReference type="Gene3D" id="3.60.15.10">
    <property type="entry name" value="Ribonuclease Z/Hydroxyacylglutathione hydrolase-like"/>
    <property type="match status" value="1"/>
</dbReference>
<reference evidence="1" key="1">
    <citation type="journal article" date="2021" name="Proc. Natl. Acad. Sci. U.S.A.">
        <title>Three genomes in the algal genus Volvox reveal the fate of a haploid sex-determining region after a transition to homothallism.</title>
        <authorList>
            <person name="Yamamoto K."/>
            <person name="Hamaji T."/>
            <person name="Kawai-Toyooka H."/>
            <person name="Matsuzaki R."/>
            <person name="Takahashi F."/>
            <person name="Nishimura Y."/>
            <person name="Kawachi M."/>
            <person name="Noguchi H."/>
            <person name="Minakuchi Y."/>
            <person name="Umen J.G."/>
            <person name="Toyoda A."/>
            <person name="Nozaki H."/>
        </authorList>
    </citation>
    <scope>NUCLEOTIDE SEQUENCE</scope>
    <source>
        <strain evidence="1">NIES-3780</strain>
    </source>
</reference>
<evidence type="ECO:0008006" key="3">
    <source>
        <dbReference type="Google" id="ProtNLM"/>
    </source>
</evidence>
<evidence type="ECO:0000313" key="2">
    <source>
        <dbReference type="Proteomes" id="UP000747399"/>
    </source>
</evidence>
<feature type="non-terminal residue" evidence="1">
    <location>
        <position position="1"/>
    </location>
</feature>
<organism evidence="1 2">
    <name type="scientific">Volvox africanus</name>
    <dbReference type="NCBI Taxonomy" id="51714"/>
    <lineage>
        <taxon>Eukaryota</taxon>
        <taxon>Viridiplantae</taxon>
        <taxon>Chlorophyta</taxon>
        <taxon>core chlorophytes</taxon>
        <taxon>Chlorophyceae</taxon>
        <taxon>CS clade</taxon>
        <taxon>Chlamydomonadales</taxon>
        <taxon>Volvocaceae</taxon>
        <taxon>Volvox</taxon>
    </lineage>
</organism>
<dbReference type="AlphaFoldDB" id="A0A8J4AV51"/>
<name>A0A8J4AV51_9CHLO</name>
<sequence>SHLRSVGITKSPPPSHHHLSYGIFSSRSLPKHTYTYLHLHLHIHTYTYILHIHKHLHRIAEVEVKLSGEGPWFLDGDGEVVSAAALTGTDGAAAGELAAPCDLTFIFTPGHTEGHVCLYYAPYKVLFSGDHLCSAWGEVEGAPQVSTATRVRQHAPVLHFTHKCWSSPRAPLRSWS</sequence>
<proteinExistence type="predicted"/>
<dbReference type="InterPro" id="IPR036866">
    <property type="entry name" value="RibonucZ/Hydroxyglut_hydro"/>
</dbReference>
<protein>
    <recommendedName>
        <fullName evidence="3">Metallo-beta-lactamase domain-containing protein</fullName>
    </recommendedName>
</protein>
<dbReference type="PANTHER" id="PTHR42773:SF1">
    <property type="entry name" value="METALLO-BETA-LACTAMASE FAMILY PROTEIN"/>
    <property type="match status" value="1"/>
</dbReference>
<dbReference type="EMBL" id="BNCO01000005">
    <property type="protein sequence ID" value="GIL48346.1"/>
    <property type="molecule type" value="Genomic_DNA"/>
</dbReference>
<keyword evidence="2" id="KW-1185">Reference proteome</keyword>
<dbReference type="PANTHER" id="PTHR42773">
    <property type="entry name" value="METALLO-BETA-LACTAMASE-RELATED"/>
    <property type="match status" value="1"/>
</dbReference>
<evidence type="ECO:0000313" key="1">
    <source>
        <dbReference type="EMBL" id="GIL48346.1"/>
    </source>
</evidence>
<dbReference type="Proteomes" id="UP000747399">
    <property type="component" value="Unassembled WGS sequence"/>
</dbReference>